<proteinExistence type="predicted"/>
<organism evidence="2 3">
    <name type="scientific">Kosmotoga pacifica</name>
    <dbReference type="NCBI Taxonomy" id="1330330"/>
    <lineage>
        <taxon>Bacteria</taxon>
        <taxon>Thermotogati</taxon>
        <taxon>Thermotogota</taxon>
        <taxon>Thermotogae</taxon>
        <taxon>Kosmotogales</taxon>
        <taxon>Kosmotogaceae</taxon>
        <taxon>Kosmotoga</taxon>
    </lineage>
</organism>
<dbReference type="STRING" id="1330330.IX53_03225"/>
<keyword evidence="3" id="KW-1185">Reference proteome</keyword>
<gene>
    <name evidence="2" type="ORF">IX53_03225</name>
</gene>
<dbReference type="CDD" id="cd10441">
    <property type="entry name" value="GIY-YIG_COG1833"/>
    <property type="match status" value="1"/>
</dbReference>
<name>A0A0G2Z630_9BACT</name>
<dbReference type="PANTHER" id="PTHR37460:SF1">
    <property type="entry name" value="ENDONUCLEASE III"/>
    <property type="match status" value="1"/>
</dbReference>
<evidence type="ECO:0000313" key="2">
    <source>
        <dbReference type="EMBL" id="AKI96997.1"/>
    </source>
</evidence>
<dbReference type="RefSeq" id="WP_047754132.1">
    <property type="nucleotide sequence ID" value="NZ_CAJUHA010000019.1"/>
</dbReference>
<protein>
    <recommendedName>
        <fullName evidence="1">GIY-YIG domain-containing protein</fullName>
    </recommendedName>
</protein>
<dbReference type="PANTHER" id="PTHR37460">
    <property type="entry name" value="ENDONUCLEASE III"/>
    <property type="match status" value="1"/>
</dbReference>
<dbReference type="SMART" id="SM00465">
    <property type="entry name" value="GIYc"/>
    <property type="match status" value="1"/>
</dbReference>
<dbReference type="InterPro" id="IPR000305">
    <property type="entry name" value="GIY-YIG_endonuc"/>
</dbReference>
<sequence>MDKGSYVLLIKVDKRLEVKTMARSFEIFPGYYCYIGSAMGTLSGRIGRHLKGAKKRFWHIDFLLTEARIVLAILVPSSIKTEERISRLFAKFGEAVEHFGASDCDTSSNLYQIKKENFFKALESVFEHMGVFK</sequence>
<dbReference type="AlphaFoldDB" id="A0A0G2Z630"/>
<evidence type="ECO:0000313" key="3">
    <source>
        <dbReference type="Proteomes" id="UP000035159"/>
    </source>
</evidence>
<reference evidence="2 3" key="1">
    <citation type="submission" date="2015-04" db="EMBL/GenBank/DDBJ databases">
        <title>Complete Genome Sequence of Kosmotoga pacifica SLHLJ1.</title>
        <authorList>
            <person name="Jiang L.J."/>
            <person name="Shao Z.Z."/>
            <person name="Jebbar M."/>
        </authorList>
    </citation>
    <scope>NUCLEOTIDE SEQUENCE [LARGE SCALE GENOMIC DNA]</scope>
    <source>
        <strain evidence="2 3">SLHLJ1</strain>
    </source>
</reference>
<evidence type="ECO:0000259" key="1">
    <source>
        <dbReference type="SMART" id="SM00465"/>
    </source>
</evidence>
<dbReference type="OrthoDB" id="9802365at2"/>
<feature type="domain" description="GIY-YIG" evidence="1">
    <location>
        <begin position="19"/>
        <end position="114"/>
    </location>
</feature>
<dbReference type="PATRIC" id="fig|1330330.3.peg.645"/>
<accession>A0A0G2Z630</accession>
<dbReference type="EMBL" id="CP011232">
    <property type="protein sequence ID" value="AKI96997.1"/>
    <property type="molecule type" value="Genomic_DNA"/>
</dbReference>
<dbReference type="InterPro" id="IPR002837">
    <property type="entry name" value="DUF123"/>
</dbReference>
<dbReference type="Proteomes" id="UP000035159">
    <property type="component" value="Chromosome"/>
</dbReference>
<dbReference type="Pfam" id="PF01986">
    <property type="entry name" value="DUF123"/>
    <property type="match status" value="1"/>
</dbReference>
<dbReference type="KEGG" id="kpf:IX53_03225"/>